<feature type="region of interest" description="Disordered" evidence="1">
    <location>
        <begin position="101"/>
        <end position="123"/>
    </location>
</feature>
<gene>
    <name evidence="2" type="ORF">PS870_06472</name>
</gene>
<evidence type="ECO:0000313" key="2">
    <source>
        <dbReference type="EMBL" id="VVP61901.1"/>
    </source>
</evidence>
<evidence type="ECO:0008006" key="4">
    <source>
        <dbReference type="Google" id="ProtNLM"/>
    </source>
</evidence>
<dbReference type="EMBL" id="CABVIK010000042">
    <property type="protein sequence ID" value="VVP61901.1"/>
    <property type="molecule type" value="Genomic_DNA"/>
</dbReference>
<proteinExistence type="predicted"/>
<accession>A0A5E7QIN8</accession>
<name>A0A5E7QIN8_PSEFL</name>
<evidence type="ECO:0000256" key="1">
    <source>
        <dbReference type="SAM" id="MobiDB-lite"/>
    </source>
</evidence>
<sequence>MANSNPNRLAGTCYLSVDGVSYMLAGEFSYKPSGVSRETLTGQDGIHGYSESPKQGYIAGTLRDSSNLSIADINAMNNATVVAELANGKTIIGRNMWTTDQQEAKSSDATIEVKWEGPSVTEN</sequence>
<dbReference type="InterPro" id="IPR019596">
    <property type="entry name" value="Phage_Mu_GpM_tail_tub"/>
</dbReference>
<dbReference type="Proteomes" id="UP000349468">
    <property type="component" value="Unassembled WGS sequence"/>
</dbReference>
<dbReference type="AlphaFoldDB" id="A0A5E7QIN8"/>
<dbReference type="Pfam" id="PF10618">
    <property type="entry name" value="Tail_tube"/>
    <property type="match status" value="1"/>
</dbReference>
<organism evidence="2 3">
    <name type="scientific">Pseudomonas fluorescens</name>
    <dbReference type="NCBI Taxonomy" id="294"/>
    <lineage>
        <taxon>Bacteria</taxon>
        <taxon>Pseudomonadati</taxon>
        <taxon>Pseudomonadota</taxon>
        <taxon>Gammaproteobacteria</taxon>
        <taxon>Pseudomonadales</taxon>
        <taxon>Pseudomonadaceae</taxon>
        <taxon>Pseudomonas</taxon>
    </lineage>
</organism>
<protein>
    <recommendedName>
        <fullName evidence="4">Phage tail protein</fullName>
    </recommendedName>
</protein>
<evidence type="ECO:0000313" key="3">
    <source>
        <dbReference type="Proteomes" id="UP000349468"/>
    </source>
</evidence>
<dbReference type="RefSeq" id="WP_154914296.1">
    <property type="nucleotide sequence ID" value="NZ_CABVIK010000042.1"/>
</dbReference>
<reference evidence="2 3" key="1">
    <citation type="submission" date="2019-09" db="EMBL/GenBank/DDBJ databases">
        <authorList>
            <person name="Chandra G."/>
            <person name="Truman W A."/>
        </authorList>
    </citation>
    <scope>NUCLEOTIDE SEQUENCE [LARGE SCALE GENOMIC DNA]</scope>
    <source>
        <strain evidence="2">PS870</strain>
    </source>
</reference>
<feature type="compositionally biased region" description="Basic and acidic residues" evidence="1">
    <location>
        <begin position="102"/>
        <end position="115"/>
    </location>
</feature>